<evidence type="ECO:0000313" key="2">
    <source>
        <dbReference type="EMBL" id="MFD1926925.1"/>
    </source>
</evidence>
<feature type="domain" description="Glycosyl transferase family 1" evidence="1">
    <location>
        <begin position="219"/>
        <end position="380"/>
    </location>
</feature>
<protein>
    <submittedName>
        <fullName evidence="2">Glycosyltransferase family 4 protein</fullName>
    </submittedName>
</protein>
<evidence type="ECO:0000313" key="3">
    <source>
        <dbReference type="Proteomes" id="UP001597218"/>
    </source>
</evidence>
<gene>
    <name evidence="2" type="ORF">ACFSFY_02390</name>
</gene>
<dbReference type="PANTHER" id="PTHR12526:SF630">
    <property type="entry name" value="GLYCOSYLTRANSFERASE"/>
    <property type="match status" value="1"/>
</dbReference>
<name>A0ABW4SDB2_9BACL</name>
<proteinExistence type="predicted"/>
<reference evidence="3" key="1">
    <citation type="journal article" date="2019" name="Int. J. Syst. Evol. Microbiol.">
        <title>The Global Catalogue of Microorganisms (GCM) 10K type strain sequencing project: providing services to taxonomists for standard genome sequencing and annotation.</title>
        <authorList>
            <consortium name="The Broad Institute Genomics Platform"/>
            <consortium name="The Broad Institute Genome Sequencing Center for Infectious Disease"/>
            <person name="Wu L."/>
            <person name="Ma J."/>
        </authorList>
    </citation>
    <scope>NUCLEOTIDE SEQUENCE [LARGE SCALE GENOMIC DNA]</scope>
    <source>
        <strain evidence="3">CGMCC 4.7177</strain>
    </source>
</reference>
<dbReference type="Pfam" id="PF00534">
    <property type="entry name" value="Glycos_transf_1"/>
    <property type="match status" value="1"/>
</dbReference>
<dbReference type="EMBL" id="JBHUGI010000005">
    <property type="protein sequence ID" value="MFD1926925.1"/>
    <property type="molecule type" value="Genomic_DNA"/>
</dbReference>
<sequence length="409" mass="46399">MKKDVAILCQYFYPEPISSATLPTELAIGLRERGLSVGVLSGNPGSKRAVSYDKEINGVTIKRVTYATFNDKKKVGRILNFFTLFVAMLSKTNYLRGFKTIIVYSNPPILPLIPYYLNKFFGNKFIFVSFDVYPDNALKMDLIKKGGVIHRLMNFINKRVYRKAHKVILLGSEMKDYVVENGLAQTTKNLEVIPNWYSNEASVVNQEIINEEYIKIYEENTFVVLYSGNMGLFQDMNTILEGLLTYKNNSEILFIFCGHGTKMQEVKNYIEQHNINNAKVYGFLTGSEYADVLKISDLCIVSLEQGVEGMGVPSKTYGYLAAGKPIIAIMSSKTDIAIDVLTYECGESILQGDVQGLTNAIEQYKEDTVLKQKHSINAKKLYTTKYTKEMNIEKYYELIIEKLPNSIRV</sequence>
<organism evidence="2 3">
    <name type="scientific">Sporosarcina siberiensis</name>
    <dbReference type="NCBI Taxonomy" id="1365606"/>
    <lineage>
        <taxon>Bacteria</taxon>
        <taxon>Bacillati</taxon>
        <taxon>Bacillota</taxon>
        <taxon>Bacilli</taxon>
        <taxon>Bacillales</taxon>
        <taxon>Caryophanaceae</taxon>
        <taxon>Sporosarcina</taxon>
    </lineage>
</organism>
<dbReference type="Proteomes" id="UP001597218">
    <property type="component" value="Unassembled WGS sequence"/>
</dbReference>
<keyword evidence="3" id="KW-1185">Reference proteome</keyword>
<dbReference type="CDD" id="cd03794">
    <property type="entry name" value="GT4_WbuB-like"/>
    <property type="match status" value="1"/>
</dbReference>
<evidence type="ECO:0000259" key="1">
    <source>
        <dbReference type="Pfam" id="PF00534"/>
    </source>
</evidence>
<dbReference type="Gene3D" id="3.40.50.2000">
    <property type="entry name" value="Glycogen Phosphorylase B"/>
    <property type="match status" value="2"/>
</dbReference>
<dbReference type="RefSeq" id="WP_381535585.1">
    <property type="nucleotide sequence ID" value="NZ_JBHUGI010000005.1"/>
</dbReference>
<dbReference type="InterPro" id="IPR001296">
    <property type="entry name" value="Glyco_trans_1"/>
</dbReference>
<dbReference type="PANTHER" id="PTHR12526">
    <property type="entry name" value="GLYCOSYLTRANSFERASE"/>
    <property type="match status" value="1"/>
</dbReference>
<accession>A0ABW4SDB2</accession>
<dbReference type="SUPFAM" id="SSF53756">
    <property type="entry name" value="UDP-Glycosyltransferase/glycogen phosphorylase"/>
    <property type="match status" value="1"/>
</dbReference>
<comment type="caution">
    <text evidence="2">The sequence shown here is derived from an EMBL/GenBank/DDBJ whole genome shotgun (WGS) entry which is preliminary data.</text>
</comment>